<dbReference type="InterPro" id="IPR052595">
    <property type="entry name" value="LRRC69/RLP"/>
</dbReference>
<accession>A0ABS5VYJ3</accession>
<reference evidence="5 6" key="1">
    <citation type="submission" date="2021-05" db="EMBL/GenBank/DDBJ databases">
        <title>A Polyphasic approach of four new species of the genus Ohtaekwangia: Ohtaekwangia histidinii sp. nov., Ohtaekwangia cretensis sp. nov., Ohtaekwangia indiensis sp. nov., Ohtaekwangia reichenbachii sp. nov. from diverse environment.</title>
        <authorList>
            <person name="Octaviana S."/>
        </authorList>
    </citation>
    <scope>NUCLEOTIDE SEQUENCE [LARGE SCALE GENOMIC DNA]</scope>
    <source>
        <strain evidence="5 6">PWU20</strain>
    </source>
</reference>
<evidence type="ECO:0000313" key="6">
    <source>
        <dbReference type="Proteomes" id="UP000772618"/>
    </source>
</evidence>
<feature type="signal peptide" evidence="3">
    <location>
        <begin position="1"/>
        <end position="19"/>
    </location>
</feature>
<keyword evidence="6" id="KW-1185">Reference proteome</keyword>
<dbReference type="Pfam" id="PF00560">
    <property type="entry name" value="LRR_1"/>
    <property type="match status" value="1"/>
</dbReference>
<dbReference type="Gene3D" id="3.80.10.10">
    <property type="entry name" value="Ribonuclease Inhibitor"/>
    <property type="match status" value="5"/>
</dbReference>
<dbReference type="SMART" id="SM00369">
    <property type="entry name" value="LRR_TYP"/>
    <property type="match status" value="6"/>
</dbReference>
<protein>
    <recommendedName>
        <fullName evidence="4">Disease resistance R13L4/SHOC-2-like LRR domain-containing protein</fullName>
    </recommendedName>
</protein>
<name>A0ABS5VYJ3_9BACT</name>
<evidence type="ECO:0000259" key="4">
    <source>
        <dbReference type="Pfam" id="PF23598"/>
    </source>
</evidence>
<dbReference type="PANTHER" id="PTHR48057:SF7">
    <property type="entry name" value="LEUCINE-RICH REPEAT SERINE_THREONINE-PROTEIN KINASE 1"/>
    <property type="match status" value="1"/>
</dbReference>
<keyword evidence="2" id="KW-0677">Repeat</keyword>
<feature type="chain" id="PRO_5045880351" description="Disease resistance R13L4/SHOC-2-like LRR domain-containing protein" evidence="3">
    <location>
        <begin position="20"/>
        <end position="1092"/>
    </location>
</feature>
<evidence type="ECO:0000256" key="2">
    <source>
        <dbReference type="ARBA" id="ARBA00022737"/>
    </source>
</evidence>
<dbReference type="EMBL" id="JAHESD010000104">
    <property type="protein sequence ID" value="MBT1706371.1"/>
    <property type="molecule type" value="Genomic_DNA"/>
</dbReference>
<dbReference type="Pfam" id="PF23598">
    <property type="entry name" value="LRR_14"/>
    <property type="match status" value="1"/>
</dbReference>
<proteinExistence type="predicted"/>
<evidence type="ECO:0000313" key="5">
    <source>
        <dbReference type="EMBL" id="MBT1706371.1"/>
    </source>
</evidence>
<organism evidence="5 6">
    <name type="scientific">Chryseosolibacter indicus</name>
    <dbReference type="NCBI Taxonomy" id="2782351"/>
    <lineage>
        <taxon>Bacteria</taxon>
        <taxon>Pseudomonadati</taxon>
        <taxon>Bacteroidota</taxon>
        <taxon>Cytophagia</taxon>
        <taxon>Cytophagales</taxon>
        <taxon>Chryseotaleaceae</taxon>
        <taxon>Chryseosolibacter</taxon>
    </lineage>
</organism>
<comment type="caution">
    <text evidence="5">The sequence shown here is derived from an EMBL/GenBank/DDBJ whole genome shotgun (WGS) entry which is preliminary data.</text>
</comment>
<feature type="domain" description="Disease resistance R13L4/SHOC-2-like LRR" evidence="4">
    <location>
        <begin position="222"/>
        <end position="500"/>
    </location>
</feature>
<dbReference type="InterPro" id="IPR032675">
    <property type="entry name" value="LRR_dom_sf"/>
</dbReference>
<dbReference type="InterPro" id="IPR055414">
    <property type="entry name" value="LRR_R13L4/SHOC2-like"/>
</dbReference>
<evidence type="ECO:0000256" key="3">
    <source>
        <dbReference type="SAM" id="SignalP"/>
    </source>
</evidence>
<keyword evidence="3" id="KW-0732">Signal</keyword>
<dbReference type="InterPro" id="IPR001611">
    <property type="entry name" value="Leu-rich_rpt"/>
</dbReference>
<dbReference type="SUPFAM" id="SSF52058">
    <property type="entry name" value="L domain-like"/>
    <property type="match status" value="1"/>
</dbReference>
<dbReference type="PROSITE" id="PS51450">
    <property type="entry name" value="LRR"/>
    <property type="match status" value="1"/>
</dbReference>
<dbReference type="InterPro" id="IPR003591">
    <property type="entry name" value="Leu-rich_rpt_typical-subtyp"/>
</dbReference>
<evidence type="ECO:0000256" key="1">
    <source>
        <dbReference type="ARBA" id="ARBA00022614"/>
    </source>
</evidence>
<dbReference type="PANTHER" id="PTHR48057">
    <property type="entry name" value="LEUCINE-RICH REPEAT SERINE/THREONINE-PROTEIN KINASE 1"/>
    <property type="match status" value="1"/>
</dbReference>
<keyword evidence="1" id="KW-0433">Leucine-rich repeat</keyword>
<sequence>MKLILGMLLLLLSQNIAFSQGSVSDTDEKQALLDLYFATTSSNSNWIRPWNVAKLQDPATLISDFTTSAVYSQLADLPGVTIANGDVVTITLNSENNIKGSIPSTINNLVALTSLTIQSNYQSASSSRNEIRGQLPSLSGLVNLEVLDLRGNNCTGVVDWLGASNKMRNVNLSSYDDNGFGQRLTILPTALFGNLTALTDLTLNYNVFSTIENFVTNRIRPEFGGLSNLKSLSLIECSLNDNSFPVEFSTFTNLETLDLSGNVITNLPSPIGDLMSLETLNLNSTLIEELSSNFHQLDQLYTLHLQYNRLGNTGSVGARFYNMVELLKGCSNLTELYLTGNYLTDVSSNFYQITSLRFLELSLNPIAGSDLSNLNGSKITSLSMQACQLTSKLPFVLTSLSDLTTLNISNEILGNDWSSTRRNWIDMTNIGVESVLKSMSNLKSLSMRWHAIAGPAPLPVWFGTGNMNKLETLDISYNQVQLPLPDNFQFLSSLSHLNMSYNSLNGPLPDFIKELRNLKYFNASNNELTSPFPGINTPSALTHLDISHNKFTGEVPSSLLTLPSFQNIIISNNEFASIPDGVLNNNVSIYLRDNLFDFDDLKVFYHESSCVRKIQLLDYAPQKPQGLKGEPGKFYVPEGMQVTIKFKAPGDNNNYYQWERNNGAGGWNVVSPQIVNASSNNVGIFHTKIMNRCLPGLEFTGANVEVLLIPPLCQSEIPAKGGVFKMDKLTGAIVFERADCNSRIPVTCVFGPASTIDNVVAAKAITHSDDWSYSYLNPSHQSNPFEGGERGKWRPKANYVYNTSLEQSNDKNFNGGTFKYKPFNWKSGEKSNYPGWVKVNQIEKYSPNGDVTEEVNALNVSSTAKFGYKETVPYLIAQNAEYQSVLFESFENLYGDKFEDGFLNNGGIHEASGIFHSGRSSYKLSGSTSVNIRAFRVNNQFKNNGVHARIWARGNVSNSLELQLTELNNNILHTTQFTWVANSGEWSLYECYLPPAWFIAFNTEDSINLRIRHTGGNTIWIDDVRVQPKDAEIAAYVYDATNLRLLTVFDDQHFGLFYQYNAEGKLIRKIIETERGIKTVQETQYNVKAVGK</sequence>
<gene>
    <name evidence="5" type="ORF">KK060_24045</name>
</gene>
<dbReference type="Gene3D" id="2.60.120.260">
    <property type="entry name" value="Galactose-binding domain-like"/>
    <property type="match status" value="1"/>
</dbReference>
<dbReference type="Proteomes" id="UP000772618">
    <property type="component" value="Unassembled WGS sequence"/>
</dbReference>
<dbReference type="RefSeq" id="WP_254157638.1">
    <property type="nucleotide sequence ID" value="NZ_JAHESD010000104.1"/>
</dbReference>